<evidence type="ECO:0000313" key="5">
    <source>
        <dbReference type="Proteomes" id="UP000183760"/>
    </source>
</evidence>
<dbReference type="Pfam" id="PF13180">
    <property type="entry name" value="PDZ_2"/>
    <property type="match status" value="1"/>
</dbReference>
<dbReference type="SUPFAM" id="SSF50156">
    <property type="entry name" value="PDZ domain-like"/>
    <property type="match status" value="1"/>
</dbReference>
<reference evidence="3 6" key="2">
    <citation type="submission" date="2019-07" db="EMBL/GenBank/DDBJ databases">
        <title>Whole genome shotgun sequence of Myxococcus fulvus NBRC 100333.</title>
        <authorList>
            <person name="Hosoyama A."/>
            <person name="Uohara A."/>
            <person name="Ohji S."/>
            <person name="Ichikawa N."/>
        </authorList>
    </citation>
    <scope>NUCLEOTIDE SEQUENCE [LARGE SCALE GENOMIC DNA]</scope>
    <source>
        <strain evidence="3 6">NBRC 100333</strain>
    </source>
</reference>
<dbReference type="EMBL" id="FOIB01000005">
    <property type="protein sequence ID" value="SEU16681.1"/>
    <property type="molecule type" value="Genomic_DNA"/>
</dbReference>
<evidence type="ECO:0000313" key="6">
    <source>
        <dbReference type="Proteomes" id="UP000321514"/>
    </source>
</evidence>
<keyword evidence="1" id="KW-1133">Transmembrane helix</keyword>
<dbReference type="Gene3D" id="2.30.42.10">
    <property type="match status" value="1"/>
</dbReference>
<accession>A0A511T7D6</accession>
<gene>
    <name evidence="3" type="ORF">MFU01_42750</name>
    <name evidence="4" type="ORF">SAMN05443572_105492</name>
</gene>
<sequence length="287" mass="32034">MRHWFERHSWWLHGAFILTVAFLLSRIVHVFTEFHLSAPVPGWEASSARAIRIAPVSARAPLSEDSLSRLLGVKLGARGKLEDVEGPPHSARRARLVGTLTSREAHWSLASVEDLDSQRVRSLRVGDVIQDSEVVAIERERVIVAVQGRREVIDRGGPSGVVSPMPRPASPADADIRRVGEHRYEVPGRYLELDRWTGGSTLSDARMVPAFKDGKAQGFKVLSIKKGSLYEKLGLQSGDVIQRINGVTLDSLEKAMETYMLLKNQRHLEIEIERGGRTLRQAYNVQP</sequence>
<dbReference type="STRING" id="1334629.MFUL124B02_27755"/>
<organism evidence="3 6">
    <name type="scientific">Myxococcus fulvus</name>
    <dbReference type="NCBI Taxonomy" id="33"/>
    <lineage>
        <taxon>Bacteria</taxon>
        <taxon>Pseudomonadati</taxon>
        <taxon>Myxococcota</taxon>
        <taxon>Myxococcia</taxon>
        <taxon>Myxococcales</taxon>
        <taxon>Cystobacterineae</taxon>
        <taxon>Myxococcaceae</taxon>
        <taxon>Myxococcus</taxon>
    </lineage>
</organism>
<dbReference type="OrthoDB" id="341285at2"/>
<dbReference type="Proteomes" id="UP000183760">
    <property type="component" value="Unassembled WGS sequence"/>
</dbReference>
<dbReference type="RefSeq" id="WP_074955412.1">
    <property type="nucleotide sequence ID" value="NZ_BJXR01000033.1"/>
</dbReference>
<dbReference type="AlphaFoldDB" id="A0A511T7D6"/>
<dbReference type="InterPro" id="IPR001478">
    <property type="entry name" value="PDZ"/>
</dbReference>
<evidence type="ECO:0000313" key="3">
    <source>
        <dbReference type="EMBL" id="GEN09238.1"/>
    </source>
</evidence>
<dbReference type="Proteomes" id="UP000321514">
    <property type="component" value="Unassembled WGS sequence"/>
</dbReference>
<dbReference type="Gene3D" id="2.30.30.830">
    <property type="match status" value="1"/>
</dbReference>
<dbReference type="NCBIfam" id="NF041515">
    <property type="entry name" value="GspC_delta"/>
    <property type="match status" value="1"/>
</dbReference>
<keyword evidence="1" id="KW-0812">Transmembrane</keyword>
<protein>
    <submittedName>
        <fullName evidence="4">General secretion pathway protein C</fullName>
    </submittedName>
</protein>
<keyword evidence="5" id="KW-1185">Reference proteome</keyword>
<name>A0A511T7D6_MYXFU</name>
<reference evidence="4 5" key="1">
    <citation type="submission" date="2016-10" db="EMBL/GenBank/DDBJ databases">
        <authorList>
            <person name="Varghese N."/>
            <person name="Submissions S."/>
        </authorList>
    </citation>
    <scope>NUCLEOTIDE SEQUENCE [LARGE SCALE GENOMIC DNA]</scope>
    <source>
        <strain evidence="4 5">DSM 16525</strain>
    </source>
</reference>
<feature type="transmembrane region" description="Helical" evidence="1">
    <location>
        <begin position="12"/>
        <end position="31"/>
    </location>
</feature>
<comment type="caution">
    <text evidence="3">The sequence shown here is derived from an EMBL/GenBank/DDBJ whole genome shotgun (WGS) entry which is preliminary data.</text>
</comment>
<dbReference type="SMART" id="SM00228">
    <property type="entry name" value="PDZ"/>
    <property type="match status" value="1"/>
</dbReference>
<keyword evidence="1" id="KW-0472">Membrane</keyword>
<dbReference type="EMBL" id="BJXR01000033">
    <property type="protein sequence ID" value="GEN09238.1"/>
    <property type="molecule type" value="Genomic_DNA"/>
</dbReference>
<proteinExistence type="predicted"/>
<evidence type="ECO:0000256" key="1">
    <source>
        <dbReference type="SAM" id="Phobius"/>
    </source>
</evidence>
<evidence type="ECO:0000313" key="4">
    <source>
        <dbReference type="EMBL" id="SEU16681.1"/>
    </source>
</evidence>
<evidence type="ECO:0000259" key="2">
    <source>
        <dbReference type="SMART" id="SM00228"/>
    </source>
</evidence>
<dbReference type="InterPro" id="IPR036034">
    <property type="entry name" value="PDZ_sf"/>
</dbReference>
<feature type="domain" description="PDZ" evidence="2">
    <location>
        <begin position="195"/>
        <end position="276"/>
    </location>
</feature>